<feature type="region of interest" description="Disordered" evidence="1">
    <location>
        <begin position="1"/>
        <end position="29"/>
    </location>
</feature>
<dbReference type="EMBL" id="JBHTAJ010000033">
    <property type="protein sequence ID" value="MFC7181562.1"/>
    <property type="molecule type" value="Genomic_DNA"/>
</dbReference>
<sequence>MLPHVHRVTKYDPVHRDRHGHYTGTEPAVSDHGPVEAAYLEAVQAFAEESGVHRLAVREPQVGGFVHFGVEPAADDDGLSGLFPEGLAGFHDGAQVSMDIALALVRAMLRDSGAWCRLEAEGAFAVHVGWDQYLYVGSHLPCPGAVARTRSLGLFPERLDASPYDVDVDPGAVQRPADDEFWAHLRYVVGRHRATFLEENHVGNASRWHRLTADTVDAVRSRLTPRAQLAVWPDLLTDVGTAMAALPEEGLVEIVWERADGRVTSVVAEETAFEAVASQVAGARAAAVVPLDVDGRRPLCTAVLPDADGVLRARWRTEATPGDRAWAVLKTLRRGQAVTGTVASVDASGRASVDIGGPSATLDPPTRSRHPVDRSSDAVDVAVGRQVTAVITDIDPVREHVALSLLPGLADGRPGTPAARPGRPV</sequence>
<gene>
    <name evidence="3" type="ORF">ACFQMG_18590</name>
</gene>
<feature type="region of interest" description="Disordered" evidence="1">
    <location>
        <begin position="353"/>
        <end position="378"/>
    </location>
</feature>
<dbReference type="PROSITE" id="PS50126">
    <property type="entry name" value="S1"/>
    <property type="match status" value="1"/>
</dbReference>
<dbReference type="InterPro" id="IPR003029">
    <property type="entry name" value="S1_domain"/>
</dbReference>
<dbReference type="Proteomes" id="UP001596435">
    <property type="component" value="Unassembled WGS sequence"/>
</dbReference>
<dbReference type="RefSeq" id="WP_380231539.1">
    <property type="nucleotide sequence ID" value="NZ_JBHSVH010000002.1"/>
</dbReference>
<protein>
    <submittedName>
        <fullName evidence="3">RNA-binding protein</fullName>
    </submittedName>
</protein>
<organism evidence="3 4">
    <name type="scientific">Kitasatospora paranensis</name>
    <dbReference type="NCBI Taxonomy" id="258053"/>
    <lineage>
        <taxon>Bacteria</taxon>
        <taxon>Bacillati</taxon>
        <taxon>Actinomycetota</taxon>
        <taxon>Actinomycetes</taxon>
        <taxon>Kitasatosporales</taxon>
        <taxon>Streptomycetaceae</taxon>
        <taxon>Kitasatospora</taxon>
    </lineage>
</organism>
<evidence type="ECO:0000313" key="4">
    <source>
        <dbReference type="Proteomes" id="UP001596435"/>
    </source>
</evidence>
<evidence type="ECO:0000313" key="3">
    <source>
        <dbReference type="EMBL" id="MFC7181562.1"/>
    </source>
</evidence>
<dbReference type="InterPro" id="IPR012340">
    <property type="entry name" value="NA-bd_OB-fold"/>
</dbReference>
<evidence type="ECO:0000259" key="2">
    <source>
        <dbReference type="PROSITE" id="PS50126"/>
    </source>
</evidence>
<feature type="domain" description="S1 motif" evidence="2">
    <location>
        <begin position="335"/>
        <end position="406"/>
    </location>
</feature>
<evidence type="ECO:0000256" key="1">
    <source>
        <dbReference type="SAM" id="MobiDB-lite"/>
    </source>
</evidence>
<proteinExistence type="predicted"/>
<reference evidence="4" key="1">
    <citation type="journal article" date="2019" name="Int. J. Syst. Evol. Microbiol.">
        <title>The Global Catalogue of Microorganisms (GCM) 10K type strain sequencing project: providing services to taxonomists for standard genome sequencing and annotation.</title>
        <authorList>
            <consortium name="The Broad Institute Genomics Platform"/>
            <consortium name="The Broad Institute Genome Sequencing Center for Infectious Disease"/>
            <person name="Wu L."/>
            <person name="Ma J."/>
        </authorList>
    </citation>
    <scope>NUCLEOTIDE SEQUENCE [LARGE SCALE GENOMIC DNA]</scope>
    <source>
        <strain evidence="4">CGMCC 1.12859</strain>
    </source>
</reference>
<dbReference type="SUPFAM" id="SSF50249">
    <property type="entry name" value="Nucleic acid-binding proteins"/>
    <property type="match status" value="1"/>
</dbReference>
<comment type="caution">
    <text evidence="3">The sequence shown here is derived from an EMBL/GenBank/DDBJ whole genome shotgun (WGS) entry which is preliminary data.</text>
</comment>
<accession>A0ABW2G007</accession>
<dbReference type="Gene3D" id="2.40.50.140">
    <property type="entry name" value="Nucleic acid-binding proteins"/>
    <property type="match status" value="1"/>
</dbReference>
<keyword evidence="4" id="KW-1185">Reference proteome</keyword>
<name>A0ABW2G007_9ACTN</name>